<dbReference type="PANTHER" id="PTHR48079:SF3">
    <property type="entry name" value="NAD-DEPENDENT EPIMERASE_DEHYDRATASE DOMAIN-CONTAINING PROTEIN"/>
    <property type="match status" value="1"/>
</dbReference>
<evidence type="ECO:0000313" key="2">
    <source>
        <dbReference type="EMBL" id="KKP06899.1"/>
    </source>
</evidence>
<dbReference type="AlphaFoldDB" id="A0A0G0AQV8"/>
<dbReference type="EMBL" id="JOKZ01000016">
    <property type="protein sequence ID" value="KKP06899.1"/>
    <property type="molecule type" value="Genomic_DNA"/>
</dbReference>
<reference evidence="3" key="1">
    <citation type="journal article" date="2015" name="Genome Announc.">
        <title>Draft whole-genome sequence of the biocontrol agent Trichoderma harzianum T6776.</title>
        <authorList>
            <person name="Baroncelli R."/>
            <person name="Piaggeschi G."/>
            <person name="Fiorini L."/>
            <person name="Bertolini E."/>
            <person name="Zapparata A."/>
            <person name="Pe M.E."/>
            <person name="Sarrocco S."/>
            <person name="Vannacci G."/>
        </authorList>
    </citation>
    <scope>NUCLEOTIDE SEQUENCE [LARGE SCALE GENOMIC DNA]</scope>
    <source>
        <strain evidence="3">T6776</strain>
    </source>
</reference>
<dbReference type="GO" id="GO:0005737">
    <property type="term" value="C:cytoplasm"/>
    <property type="evidence" value="ECO:0007669"/>
    <property type="project" value="TreeGrafter"/>
</dbReference>
<dbReference type="PANTHER" id="PTHR48079">
    <property type="entry name" value="PROTEIN YEEZ"/>
    <property type="match status" value="1"/>
</dbReference>
<dbReference type="GO" id="GO:0004029">
    <property type="term" value="F:aldehyde dehydrogenase (NAD+) activity"/>
    <property type="evidence" value="ECO:0007669"/>
    <property type="project" value="TreeGrafter"/>
</dbReference>
<dbReference type="SUPFAM" id="SSF51735">
    <property type="entry name" value="NAD(P)-binding Rossmann-fold domains"/>
    <property type="match status" value="1"/>
</dbReference>
<dbReference type="Gene3D" id="3.40.50.720">
    <property type="entry name" value="NAD(P)-binding Rossmann-like Domain"/>
    <property type="match status" value="1"/>
</dbReference>
<dbReference type="InterPro" id="IPR051783">
    <property type="entry name" value="NAD(P)-dependent_oxidoreduct"/>
</dbReference>
<dbReference type="Pfam" id="PF01370">
    <property type="entry name" value="Epimerase"/>
    <property type="match status" value="1"/>
</dbReference>
<feature type="domain" description="NAD-dependent epimerase/dehydratase" evidence="1">
    <location>
        <begin position="4"/>
        <end position="240"/>
    </location>
</feature>
<sequence>MTKVLILGATGYVGKRLAETLVRSGQHQVYGIARTEAKAKTLALAEVTPIICADPVNEPKSYMKAVRDYHIDVIVDIAGANQESAKFLSHAKEISQERLNSYAASGIKGPKLGFIYCSGTWVHGSSDKAVNDLNIAGLSGVTPPRALVAWRVGLENSILASSDVLDVAVLRPALIYGYENTIWTSFILPLLQAARSGSSEPVNVPLQADARPALIHVDDVATGFQKAIENLSLINSGSVYPVFDLLTSQESMTEIFNAMASAWGYKGECKLVGSGDNLFAEAMSTTLRGSSSRAKQLLGWEPTRTNGFVADMDLYAAAFASQH</sequence>
<dbReference type="InterPro" id="IPR036291">
    <property type="entry name" value="NAD(P)-bd_dom_sf"/>
</dbReference>
<dbReference type="InterPro" id="IPR001509">
    <property type="entry name" value="Epimerase_deHydtase"/>
</dbReference>
<protein>
    <recommendedName>
        <fullName evidence="1">NAD-dependent epimerase/dehydratase domain-containing protein</fullName>
    </recommendedName>
</protein>
<dbReference type="Proteomes" id="UP000034112">
    <property type="component" value="Unassembled WGS sequence"/>
</dbReference>
<gene>
    <name evidence="2" type="ORF">THAR02_00980</name>
</gene>
<evidence type="ECO:0000259" key="1">
    <source>
        <dbReference type="Pfam" id="PF01370"/>
    </source>
</evidence>
<dbReference type="OMA" id="AWRPAHE"/>
<proteinExistence type="predicted"/>
<organism evidence="2 3">
    <name type="scientific">Trichoderma harzianum</name>
    <name type="common">Hypocrea lixii</name>
    <dbReference type="NCBI Taxonomy" id="5544"/>
    <lineage>
        <taxon>Eukaryota</taxon>
        <taxon>Fungi</taxon>
        <taxon>Dikarya</taxon>
        <taxon>Ascomycota</taxon>
        <taxon>Pezizomycotina</taxon>
        <taxon>Sordariomycetes</taxon>
        <taxon>Hypocreomycetidae</taxon>
        <taxon>Hypocreales</taxon>
        <taxon>Hypocreaceae</taxon>
        <taxon>Trichoderma</taxon>
    </lineage>
</organism>
<dbReference type="OrthoDB" id="10000533at2759"/>
<evidence type="ECO:0000313" key="3">
    <source>
        <dbReference type="Proteomes" id="UP000034112"/>
    </source>
</evidence>
<accession>A0A0G0AQV8</accession>
<name>A0A0G0AQV8_TRIHA</name>
<comment type="caution">
    <text evidence="2">The sequence shown here is derived from an EMBL/GenBank/DDBJ whole genome shotgun (WGS) entry which is preliminary data.</text>
</comment>